<evidence type="ECO:0008006" key="6">
    <source>
        <dbReference type="Google" id="ProtNLM"/>
    </source>
</evidence>
<name>A0A2K9F4K5_9RHOB</name>
<evidence type="ECO:0000259" key="2">
    <source>
        <dbReference type="Pfam" id="PF07290"/>
    </source>
</evidence>
<evidence type="ECO:0000313" key="4">
    <source>
        <dbReference type="EMBL" id="AUH35332.1"/>
    </source>
</evidence>
<evidence type="ECO:0000313" key="5">
    <source>
        <dbReference type="Proteomes" id="UP000233742"/>
    </source>
</evidence>
<dbReference type="AlphaFoldDB" id="A0A2K9F4K5"/>
<feature type="transmembrane region" description="Helical" evidence="1">
    <location>
        <begin position="107"/>
        <end position="125"/>
    </location>
</feature>
<proteinExistence type="predicted"/>
<dbReference type="EMBL" id="CP025408">
    <property type="protein sequence ID" value="AUH35332.1"/>
    <property type="molecule type" value="Genomic_DNA"/>
</dbReference>
<dbReference type="InterPro" id="IPR010840">
    <property type="entry name" value="YqiJ_OB"/>
</dbReference>
<dbReference type="RefSeq" id="WP_101461984.1">
    <property type="nucleotide sequence ID" value="NZ_CP025408.1"/>
</dbReference>
<organism evidence="4 5">
    <name type="scientific">Paracoccus tegillarcae</name>
    <dbReference type="NCBI Taxonomy" id="1529068"/>
    <lineage>
        <taxon>Bacteria</taxon>
        <taxon>Pseudomonadati</taxon>
        <taxon>Pseudomonadota</taxon>
        <taxon>Alphaproteobacteria</taxon>
        <taxon>Rhodobacterales</taxon>
        <taxon>Paracoccaceae</taxon>
        <taxon>Paracoccus</taxon>
    </lineage>
</organism>
<feature type="domain" description="Inner membrane protein YqiJ OB-fold" evidence="2">
    <location>
        <begin position="181"/>
        <end position="232"/>
    </location>
</feature>
<reference evidence="4 5" key="1">
    <citation type="submission" date="2017-12" db="EMBL/GenBank/DDBJ databases">
        <authorList>
            <person name="Hurst M.R.H."/>
        </authorList>
    </citation>
    <scope>NUCLEOTIDE SEQUENCE [LARGE SCALE GENOMIC DNA]</scope>
    <source>
        <strain evidence="4 5">BM15</strain>
    </source>
</reference>
<dbReference type="Proteomes" id="UP000233742">
    <property type="component" value="Chromosome"/>
</dbReference>
<dbReference type="Pfam" id="PF07290">
    <property type="entry name" value="YqiJ_OB"/>
    <property type="match status" value="1"/>
</dbReference>
<feature type="transmembrane region" description="Helical" evidence="1">
    <location>
        <begin position="12"/>
        <end position="33"/>
    </location>
</feature>
<dbReference type="OrthoDB" id="5421421at2"/>
<feature type="transmembrane region" description="Helical" evidence="1">
    <location>
        <begin position="137"/>
        <end position="157"/>
    </location>
</feature>
<evidence type="ECO:0000259" key="3">
    <source>
        <dbReference type="Pfam" id="PF21001"/>
    </source>
</evidence>
<accession>A0A2K9F4K5</accession>
<evidence type="ECO:0000256" key="1">
    <source>
        <dbReference type="SAM" id="Phobius"/>
    </source>
</evidence>
<sequence length="245" mass="25812">MFDTFLTSPYLPFTIAFAMLFGLLLLELVFAFVGGSLLGAGGEGIEGPDIGAPDIDVADLEIDFDGLDIDAADLEVAEFDSPDGATPDGAASAGGIAGWLGFGKMPALIWLAAVLLGFGASGYLIQSVAQGVLDRPLPAVIVVVPAAVLALVFAGRFGAGFARILPKTETQSLSERHLGRRIGLITQGTAARGRPAEVRVTDRYGNNHYLRAEPLQDDETLPQGTEVLVLRLRRETGYLLVSLSQ</sequence>
<protein>
    <recommendedName>
        <fullName evidence="6">DUF1449 family protein</fullName>
    </recommendedName>
</protein>
<gene>
    <name evidence="4" type="ORF">CUV01_09120</name>
</gene>
<dbReference type="KEGG" id="paro:CUV01_09120"/>
<keyword evidence="1" id="KW-1133">Transmembrane helix</keyword>
<dbReference type="Pfam" id="PF21001">
    <property type="entry name" value="YqiJ_N"/>
    <property type="match status" value="1"/>
</dbReference>
<dbReference type="InterPro" id="IPR048376">
    <property type="entry name" value="YqiJ_N"/>
</dbReference>
<feature type="domain" description="Inner membrane protein YqiJ N-terminal" evidence="3">
    <location>
        <begin position="11"/>
        <end position="153"/>
    </location>
</feature>
<keyword evidence="1" id="KW-0812">Transmembrane</keyword>
<keyword evidence="5" id="KW-1185">Reference proteome</keyword>
<keyword evidence="1" id="KW-0472">Membrane</keyword>